<protein>
    <recommendedName>
        <fullName evidence="1">Ig-like domain-containing protein</fullName>
    </recommendedName>
</protein>
<dbReference type="InterPro" id="IPR032710">
    <property type="entry name" value="NTF2-like_dom_sf"/>
</dbReference>
<evidence type="ECO:0000259" key="1">
    <source>
        <dbReference type="PROSITE" id="PS50835"/>
    </source>
</evidence>
<dbReference type="OrthoDB" id="9772660at2"/>
<dbReference type="Gene3D" id="3.10.450.50">
    <property type="match status" value="1"/>
</dbReference>
<dbReference type="Proteomes" id="UP000326202">
    <property type="component" value="Chromosome"/>
</dbReference>
<dbReference type="AlphaFoldDB" id="A0A5J6MJY3"/>
<dbReference type="SUPFAM" id="SSF101790">
    <property type="entry name" value="Aminomethyltransferase beta-barrel domain"/>
    <property type="match status" value="1"/>
</dbReference>
<dbReference type="PROSITE" id="PS50835">
    <property type="entry name" value="IG_LIKE"/>
    <property type="match status" value="1"/>
</dbReference>
<dbReference type="Pfam" id="PF12680">
    <property type="entry name" value="SnoaL_2"/>
    <property type="match status" value="1"/>
</dbReference>
<name>A0A5J6MJY3_9PROT</name>
<dbReference type="GO" id="GO:0005829">
    <property type="term" value="C:cytosol"/>
    <property type="evidence" value="ECO:0007669"/>
    <property type="project" value="TreeGrafter"/>
</dbReference>
<organism evidence="2 3">
    <name type="scientific">Hypericibacter terrae</name>
    <dbReference type="NCBI Taxonomy" id="2602015"/>
    <lineage>
        <taxon>Bacteria</taxon>
        <taxon>Pseudomonadati</taxon>
        <taxon>Pseudomonadota</taxon>
        <taxon>Alphaproteobacteria</taxon>
        <taxon>Rhodospirillales</taxon>
        <taxon>Dongiaceae</taxon>
        <taxon>Hypericibacter</taxon>
    </lineage>
</organism>
<dbReference type="InterPro" id="IPR006222">
    <property type="entry name" value="GCVT_N"/>
</dbReference>
<accession>A0A5J6MJY3</accession>
<dbReference type="RefSeq" id="WP_151178106.1">
    <property type="nucleotide sequence ID" value="NZ_CP042906.1"/>
</dbReference>
<dbReference type="Pfam" id="PF01571">
    <property type="entry name" value="GCV_T"/>
    <property type="match status" value="1"/>
</dbReference>
<keyword evidence="3" id="KW-1185">Reference proteome</keyword>
<evidence type="ECO:0000313" key="2">
    <source>
        <dbReference type="EMBL" id="QEX17892.1"/>
    </source>
</evidence>
<sequence>MPSTFTPRQAIELYCSAFARRAPDEMEALFAEDAVFDLPLNDTRHHGRAQIMRETRTAIRGLRNIEVVIDHIAEQGSTGFAEGYFYAEHVGISPHVDGTPGRLDFKFVAVAAMKNGKVARWTEYFDTKPLKPRERSRIYPITRRSPYWEGSVEAGVSEFMIYNHVYFPLVYHHSPAEEYAALTERVTLWDVGCERQTEIAGPDAVAFANFLTTRDLAKLKPGDCRYTVACDPDGQIICDPVLLHPKKDLIWLSHGDADLTLWARGIALQGRYRVEVREPDVAPLQIQGPHAIEVLRPLVEASIEQIGFYKCVTTRVAGIEAVVSRTGWSGGPGYEVFPLSSARAMDLWHAIREAGRPYEMMVVGPIVDRAVEKGVTDTAYHSNSGMNPYEAGHGRLVDLDKGDFVGREALARVAAEGPKRKTVGLFIEGDLPRLEWYWPLEDERGRPGEVRWAVHSWALDRSIGIALVDASLAVGDPVRVHHPLGSPRAIVTDLPFV</sequence>
<dbReference type="InterPro" id="IPR029043">
    <property type="entry name" value="GcvT/YgfZ_C"/>
</dbReference>
<dbReference type="InterPro" id="IPR037401">
    <property type="entry name" value="SnoaL-like"/>
</dbReference>
<evidence type="ECO:0000313" key="3">
    <source>
        <dbReference type="Proteomes" id="UP000326202"/>
    </source>
</evidence>
<gene>
    <name evidence="2" type="ORF">FRZ44_31950</name>
</gene>
<reference evidence="2 3" key="1">
    <citation type="submission" date="2019-08" db="EMBL/GenBank/DDBJ databases">
        <title>Hyperibacter terrae gen. nov., sp. nov. and Hyperibacter viscosus sp. nov., two new members in the family Rhodospirillaceae isolated from the rhizosphere of Hypericum perforatum.</title>
        <authorList>
            <person name="Noviana Z."/>
        </authorList>
    </citation>
    <scope>NUCLEOTIDE SEQUENCE [LARGE SCALE GENOMIC DNA]</scope>
    <source>
        <strain evidence="2 3">R5913</strain>
    </source>
</reference>
<dbReference type="SUPFAM" id="SSF103025">
    <property type="entry name" value="Folate-binding domain"/>
    <property type="match status" value="1"/>
</dbReference>
<dbReference type="PANTHER" id="PTHR43757">
    <property type="entry name" value="AMINOMETHYLTRANSFERASE"/>
    <property type="match status" value="1"/>
</dbReference>
<dbReference type="SUPFAM" id="SSF54427">
    <property type="entry name" value="NTF2-like"/>
    <property type="match status" value="1"/>
</dbReference>
<feature type="domain" description="Ig-like" evidence="1">
    <location>
        <begin position="202"/>
        <end position="324"/>
    </location>
</feature>
<dbReference type="PANTHER" id="PTHR43757:SF2">
    <property type="entry name" value="AMINOMETHYLTRANSFERASE, MITOCHONDRIAL"/>
    <property type="match status" value="1"/>
</dbReference>
<dbReference type="Gene3D" id="3.30.1360.120">
    <property type="entry name" value="Probable tRNA modification gtpase trme, domain 1"/>
    <property type="match status" value="1"/>
</dbReference>
<dbReference type="InterPro" id="IPR027266">
    <property type="entry name" value="TrmE/GcvT-like"/>
</dbReference>
<dbReference type="EMBL" id="CP042906">
    <property type="protein sequence ID" value="QEX17892.1"/>
    <property type="molecule type" value="Genomic_DNA"/>
</dbReference>
<dbReference type="InterPro" id="IPR007110">
    <property type="entry name" value="Ig-like_dom"/>
</dbReference>
<proteinExistence type="predicted"/>
<dbReference type="InterPro" id="IPR028896">
    <property type="entry name" value="GcvT/YgfZ/DmdA"/>
</dbReference>
<dbReference type="KEGG" id="htq:FRZ44_31950"/>